<dbReference type="Gene3D" id="1.25.40.10">
    <property type="entry name" value="Tetratricopeptide repeat domain"/>
    <property type="match status" value="1"/>
</dbReference>
<comment type="caution">
    <text evidence="1">The sequence shown here is derived from an EMBL/GenBank/DDBJ whole genome shotgun (WGS) entry which is preliminary data.</text>
</comment>
<name>A0A366MUP4_9BACT</name>
<keyword evidence="2" id="KW-1185">Reference proteome</keyword>
<dbReference type="OrthoDB" id="5346247at2"/>
<accession>A0A366MUP4</accession>
<sequence>MKIFLLSILSILILGGCSQKVLITATKPAIVDRASKTKKIAVLKFENDNISMGSKIESALYKVEVDNKPYFTVISKNRDDILNEQKFQYSGLANKKNSVEIGELLGAQALITGKINNADMQKDYYYERRYRCLDAKCIRQQEYLVQCTNARYSLKANISMIDVEKGDVIYTNNYFENTSYRTCLDYGGGLPSKSAVFESLSDNIVRKFLPNISPTVEKYYIKIFEDPQIKYTKEQELILENALSYLKHNHLDRAEELFSQLLNSTNDRCYLAAYNLGVIKESKGEYENAKELYNLADKLIDKPDSTIIESINRINTQISNHNKLQEQINIKE</sequence>
<reference evidence="1 2" key="1">
    <citation type="submission" date="2017-10" db="EMBL/GenBank/DDBJ databases">
        <title>Genomics of the genus Arcobacter.</title>
        <authorList>
            <person name="Perez-Cataluna A."/>
            <person name="Figueras M.J."/>
        </authorList>
    </citation>
    <scope>NUCLEOTIDE SEQUENCE [LARGE SCALE GENOMIC DNA]</scope>
    <source>
        <strain evidence="1 2">CECT 9230</strain>
    </source>
</reference>
<dbReference type="EMBL" id="PDKB01000002">
    <property type="protein sequence ID" value="RBQ29976.1"/>
    <property type="molecule type" value="Genomic_DNA"/>
</dbReference>
<dbReference type="InterPro" id="IPR011990">
    <property type="entry name" value="TPR-like_helical_dom_sf"/>
</dbReference>
<evidence type="ECO:0000313" key="2">
    <source>
        <dbReference type="Proteomes" id="UP000252669"/>
    </source>
</evidence>
<dbReference type="AlphaFoldDB" id="A0A366MUP4"/>
<dbReference type="PROSITE" id="PS51257">
    <property type="entry name" value="PROKAR_LIPOPROTEIN"/>
    <property type="match status" value="1"/>
</dbReference>
<proteinExistence type="predicted"/>
<dbReference type="SUPFAM" id="SSF48452">
    <property type="entry name" value="TPR-like"/>
    <property type="match status" value="1"/>
</dbReference>
<dbReference type="RefSeq" id="WP_113892656.1">
    <property type="nucleotide sequence ID" value="NZ_JANJGA010000003.1"/>
</dbReference>
<dbReference type="Gene3D" id="3.40.50.10610">
    <property type="entry name" value="ABC-type transport auxiliary lipoprotein component"/>
    <property type="match status" value="1"/>
</dbReference>
<gene>
    <name evidence="1" type="ORF">CRU91_01465</name>
</gene>
<organism evidence="1 2">
    <name type="scientific">Aliarcobacter vitoriensis</name>
    <dbReference type="NCBI Taxonomy" id="2011099"/>
    <lineage>
        <taxon>Bacteria</taxon>
        <taxon>Pseudomonadati</taxon>
        <taxon>Campylobacterota</taxon>
        <taxon>Epsilonproteobacteria</taxon>
        <taxon>Campylobacterales</taxon>
        <taxon>Arcobacteraceae</taxon>
        <taxon>Aliarcobacter</taxon>
    </lineage>
</organism>
<evidence type="ECO:0000313" key="1">
    <source>
        <dbReference type="EMBL" id="RBQ29976.1"/>
    </source>
</evidence>
<dbReference type="Proteomes" id="UP000252669">
    <property type="component" value="Unassembled WGS sequence"/>
</dbReference>
<protein>
    <submittedName>
        <fullName evidence="1">Uncharacterized protein</fullName>
    </submittedName>
</protein>